<name>A0A378JTN2_9GAMM</name>
<evidence type="ECO:0000313" key="3">
    <source>
        <dbReference type="Proteomes" id="UP000054985"/>
    </source>
</evidence>
<dbReference type="EMBL" id="UGOG01000001">
    <property type="protein sequence ID" value="STX61816.1"/>
    <property type="molecule type" value="Genomic_DNA"/>
</dbReference>
<dbReference type="AlphaFoldDB" id="A0A378JTN2"/>
<proteinExistence type="predicted"/>
<dbReference type="EMBL" id="LNYN01000025">
    <property type="protein sequence ID" value="KTD33444.1"/>
    <property type="molecule type" value="Genomic_DNA"/>
</dbReference>
<keyword evidence="3" id="KW-1185">Reference proteome</keyword>
<dbReference type="Proteomes" id="UP000054985">
    <property type="component" value="Unassembled WGS sequence"/>
</dbReference>
<accession>A0A378JTN2</accession>
<dbReference type="RefSeq" id="WP_028384295.1">
    <property type="nucleotide sequence ID" value="NZ_CAAAJG010000059.1"/>
</dbReference>
<dbReference type="Gene3D" id="1.25.40.20">
    <property type="entry name" value="Ankyrin repeat-containing domain"/>
    <property type="match status" value="1"/>
</dbReference>
<evidence type="ECO:0000313" key="2">
    <source>
        <dbReference type="EMBL" id="STX61816.1"/>
    </source>
</evidence>
<dbReference type="InterPro" id="IPR036770">
    <property type="entry name" value="Ankyrin_rpt-contain_sf"/>
</dbReference>
<protein>
    <submittedName>
        <fullName evidence="2">Ankyrin repeat family protein</fullName>
    </submittedName>
</protein>
<dbReference type="Proteomes" id="UP000254040">
    <property type="component" value="Unassembled WGS sequence"/>
</dbReference>
<evidence type="ECO:0000313" key="1">
    <source>
        <dbReference type="EMBL" id="KTD33444.1"/>
    </source>
</evidence>
<reference evidence="1 3" key="1">
    <citation type="submission" date="2015-11" db="EMBL/GenBank/DDBJ databases">
        <title>Genomic analysis of 38 Legionella species identifies large and diverse effector repertoires.</title>
        <authorList>
            <person name="Burstein D."/>
            <person name="Amaro F."/>
            <person name="Zusman T."/>
            <person name="Lifshitz Z."/>
            <person name="Cohen O."/>
            <person name="Gilbert J.A."/>
            <person name="Pupko T."/>
            <person name="Shuman H.A."/>
            <person name="Segal G."/>
        </authorList>
    </citation>
    <scope>NUCLEOTIDE SEQUENCE [LARGE SCALE GENOMIC DNA]</scope>
    <source>
        <strain evidence="1 3">ATCC 43877</strain>
    </source>
</reference>
<organism evidence="2 4">
    <name type="scientific">Legionella moravica</name>
    <dbReference type="NCBI Taxonomy" id="39962"/>
    <lineage>
        <taxon>Bacteria</taxon>
        <taxon>Pseudomonadati</taxon>
        <taxon>Pseudomonadota</taxon>
        <taxon>Gammaproteobacteria</taxon>
        <taxon>Legionellales</taxon>
        <taxon>Legionellaceae</taxon>
        <taxon>Legionella</taxon>
    </lineage>
</organism>
<gene>
    <name evidence="1" type="ORF">Lmor_1995</name>
    <name evidence="2" type="ORF">NCTC12239_00734</name>
</gene>
<sequence>MKFYLNNHCDYEQNQQASVIPWSIWWWVFDYCSSADELARTQCPVASQSRLHRNENPIKAYLCVLFGHPDSAAQALLDAADRMDVSRMTVCLAALYAQRTDLLKLVENDLLPDFRCERISQDDVCNALLWAGIHQQSFLFTQVLDLVSPHFSGLKNDKKTHGSAFDHAVKQGHLDIVDRIVELVPDLDYLLDQSSRRWGKCPQPVFNRLIELTLSSSRQPFDILAQNQFYAVGKAVEDKNLESLNRLLALVPDDRQRTLMVTGGECPYQFFMGAAYPGGLEIFKRLLSAISVDFEAHRTAVFELCVGRALYELSMSNDLAFLDYFIEQVPERLIRRLQDSDCFDIDNAAVRGSVEVLGRLIALSPQWLEAQQKSQYRTFSGTYGPKAIRRFLELAPDHVDDMLTVSKYKAIVAAYRHYNQDRDFLAHITSLASHPRHRAALNNPFFLEKVRQWYQEFDCYKHSRDDSSFSKTVTGIPTGNRVYCFKYNEAKRNILGTFIARHLLTCDEPATDRELKFLLRIPAIAVSLHGSIDPEQCAPRHGNILRESAFVAELMAYRERRSADPRGEYYSFFARLWGGYERSRSAKLRAVDTLIYYIQEEIFETAHLPEATKNGELSDIVDRFVILQSNAATSRHVV</sequence>
<evidence type="ECO:0000313" key="4">
    <source>
        <dbReference type="Proteomes" id="UP000254040"/>
    </source>
</evidence>
<reference evidence="2 4" key="2">
    <citation type="submission" date="2018-06" db="EMBL/GenBank/DDBJ databases">
        <authorList>
            <consortium name="Pathogen Informatics"/>
            <person name="Doyle S."/>
        </authorList>
    </citation>
    <scope>NUCLEOTIDE SEQUENCE [LARGE SCALE GENOMIC DNA]</scope>
    <source>
        <strain evidence="2 4">NCTC12239</strain>
    </source>
</reference>